<dbReference type="EMBL" id="LCFP01000013">
    <property type="protein sequence ID" value="KKS95865.1"/>
    <property type="molecule type" value="Genomic_DNA"/>
</dbReference>
<reference evidence="4 5" key="1">
    <citation type="journal article" date="2015" name="Nature">
        <title>rRNA introns, odd ribosomes, and small enigmatic genomes across a large radiation of phyla.</title>
        <authorList>
            <person name="Brown C.T."/>
            <person name="Hug L.A."/>
            <person name="Thomas B.C."/>
            <person name="Sharon I."/>
            <person name="Castelle C.J."/>
            <person name="Singh A."/>
            <person name="Wilkins M.J."/>
            <person name="Williams K.H."/>
            <person name="Banfield J.F."/>
        </authorList>
    </citation>
    <scope>NUCLEOTIDE SEQUENCE [LARGE SCALE GENOMIC DNA]</scope>
</reference>
<dbReference type="STRING" id="1618443.UV73_C0013G0010"/>
<dbReference type="AlphaFoldDB" id="A0A0G1DDA6"/>
<comment type="caution">
    <text evidence="4">The sequence shown here is derived from an EMBL/GenBank/DDBJ whole genome shotgun (WGS) entry which is preliminary data.</text>
</comment>
<name>A0A0G1DDA6_9BACT</name>
<accession>A0A0G1DDA6</accession>
<organism evidence="4 5">
    <name type="scientific">Candidatus Gottesmanbacteria bacterium GW2011_GWA2_43_14</name>
    <dbReference type="NCBI Taxonomy" id="1618443"/>
    <lineage>
        <taxon>Bacteria</taxon>
        <taxon>Candidatus Gottesmaniibacteriota</taxon>
    </lineage>
</organism>
<evidence type="ECO:0000313" key="5">
    <source>
        <dbReference type="Proteomes" id="UP000034894"/>
    </source>
</evidence>
<dbReference type="InterPro" id="IPR023296">
    <property type="entry name" value="Glyco_hydro_beta-prop_sf"/>
</dbReference>
<gene>
    <name evidence="4" type="ORF">UV73_C0013G0010</name>
</gene>
<keyword evidence="2" id="KW-0808">Transferase</keyword>
<dbReference type="CDD" id="cd18614">
    <property type="entry name" value="GH130"/>
    <property type="match status" value="1"/>
</dbReference>
<dbReference type="Proteomes" id="UP000034894">
    <property type="component" value="Unassembled WGS sequence"/>
</dbReference>
<sequence length="616" mass="68965">MNVRGILKGADNLRGIGAYKTDREVRLLFLKRAKKAALFQLVSKDGENFQESTPLEIRDKRDRQTDVSELSSIRVSSDQQKLISVYKFGSGITPSVYVGRGKGQNAFRTVSRIPQISETAQIVSGYKFKGLYVSYSGGENIRILTSANLQKWQISKKPVFTLNEQAAIEIGAVEKINSGILVIYFEAIPAGSGKFFYSINAAIFDDQNPHSLIIKSDQPIWEEPGEWNNLNINIRPFGLITLGEKLISYWQLEQNEIIAIIHEKRAKIHQESQKIVPAIHLIKHHENPIIEPIPGNFWESKATFNPAAVYDQGKVHIIYRAIGDHDMSMLGYAASRDGKHIDERLKDPIYIPTEPFEFSAKGGQTQQIPLSAYASGGGGYGGVEDPRLTKINGKMYMTYVAYDGAGPPRVALTSIALADFRNKNWKWKKPVIISKPNVVDKNAVIFPEKINGKYCILHRIYPDILIDFVDSLDFDGSTYLPGEYKISPRRLYWDSRKIGAGAPPILTDSGWLLIYQAVGNQDPGRYKIGALLLDKNDPTLVLARTDRPILEPEETYENEGLKYGVVYPCGAIVLNDELLVYYGGADMVTCLASAKLDLFLNDLKYHHVGTLKQVHI</sequence>
<protein>
    <recommendedName>
        <fullName evidence="6">Glycosidase-related protein</fullName>
    </recommendedName>
</protein>
<evidence type="ECO:0000256" key="2">
    <source>
        <dbReference type="ARBA" id="ARBA00022679"/>
    </source>
</evidence>
<evidence type="ECO:0000256" key="3">
    <source>
        <dbReference type="ARBA" id="ARBA00024356"/>
    </source>
</evidence>
<keyword evidence="1" id="KW-0328">Glycosyltransferase</keyword>
<dbReference type="SUPFAM" id="SSF75005">
    <property type="entry name" value="Arabinanase/levansucrase/invertase"/>
    <property type="match status" value="1"/>
</dbReference>
<dbReference type="PANTHER" id="PTHR34106">
    <property type="entry name" value="GLYCOSIDASE"/>
    <property type="match status" value="1"/>
</dbReference>
<evidence type="ECO:0008006" key="6">
    <source>
        <dbReference type="Google" id="ProtNLM"/>
    </source>
</evidence>
<comment type="similarity">
    <text evidence="3">Belongs to the glycosyl hydrolase 130 family.</text>
</comment>
<dbReference type="Gene3D" id="2.115.10.20">
    <property type="entry name" value="Glycosyl hydrolase domain, family 43"/>
    <property type="match status" value="2"/>
</dbReference>
<dbReference type="Pfam" id="PF04041">
    <property type="entry name" value="Glyco_hydro_130"/>
    <property type="match status" value="1"/>
</dbReference>
<dbReference type="GO" id="GO:0016757">
    <property type="term" value="F:glycosyltransferase activity"/>
    <property type="evidence" value="ECO:0007669"/>
    <property type="project" value="UniProtKB-KW"/>
</dbReference>
<evidence type="ECO:0000313" key="4">
    <source>
        <dbReference type="EMBL" id="KKS95865.1"/>
    </source>
</evidence>
<proteinExistence type="inferred from homology"/>
<evidence type="ECO:0000256" key="1">
    <source>
        <dbReference type="ARBA" id="ARBA00022676"/>
    </source>
</evidence>
<dbReference type="InterPro" id="IPR007184">
    <property type="entry name" value="Mannoside_phosphorylase"/>
</dbReference>
<dbReference type="PANTHER" id="PTHR34106:SF5">
    <property type="entry name" value="GLYCOSIDASE"/>
    <property type="match status" value="1"/>
</dbReference>